<gene>
    <name evidence="1" type="ORF">ACH5RR_008391</name>
</gene>
<sequence length="206" mass="21669">MNSQYETHQHTQSMFISVASVEHRRCTSSSLAAGEDGAATAAIINAIMEIDLAADDQACLTAARCDTVTTCALRSTLSANNSSHFAAVRSSAATVKIKNASVIATFSTGPQLSIEALKVSALVVNENSTLSMDGIHNSTAHDASKNTSNLAIQGNFIASPLDFGINGSTFIPLKYILALLSTTIARRKVGKTPLDMHETILVNETA</sequence>
<name>A0ABD3AD05_9GENT</name>
<organism evidence="1 2">
    <name type="scientific">Cinchona calisaya</name>
    <dbReference type="NCBI Taxonomy" id="153742"/>
    <lineage>
        <taxon>Eukaryota</taxon>
        <taxon>Viridiplantae</taxon>
        <taxon>Streptophyta</taxon>
        <taxon>Embryophyta</taxon>
        <taxon>Tracheophyta</taxon>
        <taxon>Spermatophyta</taxon>
        <taxon>Magnoliopsida</taxon>
        <taxon>eudicotyledons</taxon>
        <taxon>Gunneridae</taxon>
        <taxon>Pentapetalae</taxon>
        <taxon>asterids</taxon>
        <taxon>lamiids</taxon>
        <taxon>Gentianales</taxon>
        <taxon>Rubiaceae</taxon>
        <taxon>Cinchonoideae</taxon>
        <taxon>Cinchoneae</taxon>
        <taxon>Cinchona</taxon>
    </lineage>
</organism>
<dbReference type="AlphaFoldDB" id="A0ABD3AD05"/>
<protein>
    <submittedName>
        <fullName evidence="1">Uncharacterized protein</fullName>
    </submittedName>
</protein>
<dbReference type="Proteomes" id="UP001630127">
    <property type="component" value="Unassembled WGS sequence"/>
</dbReference>
<dbReference type="EMBL" id="JBJUIK010000004">
    <property type="protein sequence ID" value="KAL3529069.1"/>
    <property type="molecule type" value="Genomic_DNA"/>
</dbReference>
<proteinExistence type="predicted"/>
<keyword evidence="2" id="KW-1185">Reference proteome</keyword>
<comment type="caution">
    <text evidence="1">The sequence shown here is derived from an EMBL/GenBank/DDBJ whole genome shotgun (WGS) entry which is preliminary data.</text>
</comment>
<evidence type="ECO:0000313" key="2">
    <source>
        <dbReference type="Proteomes" id="UP001630127"/>
    </source>
</evidence>
<reference evidence="1 2" key="1">
    <citation type="submission" date="2024-11" db="EMBL/GenBank/DDBJ databases">
        <title>A near-complete genome assembly of Cinchona calisaya.</title>
        <authorList>
            <person name="Lian D.C."/>
            <person name="Zhao X.W."/>
            <person name="Wei L."/>
        </authorList>
    </citation>
    <scope>NUCLEOTIDE SEQUENCE [LARGE SCALE GENOMIC DNA]</scope>
    <source>
        <tissue evidence="1">Nenye</tissue>
    </source>
</reference>
<accession>A0ABD3AD05</accession>
<evidence type="ECO:0000313" key="1">
    <source>
        <dbReference type="EMBL" id="KAL3529069.1"/>
    </source>
</evidence>